<proteinExistence type="predicted"/>
<accession>F0WZC4</accession>
<reference evidence="1" key="2">
    <citation type="submission" date="2011-02" db="EMBL/GenBank/DDBJ databases">
        <authorList>
            <person name="MacLean D."/>
        </authorList>
    </citation>
    <scope>NUCLEOTIDE SEQUENCE</scope>
</reference>
<dbReference type="HOGENOM" id="CLU_1889634_0_0_1"/>
<sequence length="135" mass="15306">MDQRCYQTILYRIRKGPFDKKLPLIGKTSDLFFRLQNKDTQSTYRLILPDTKPIFTPFSWDFPSVGKAHIAAAVGVHCTNFLTNTETSSHIMKAVSQLVRIHSNPFTAPISPRYACRNSVGILSAVEPNDQELYT</sequence>
<dbReference type="EMBL" id="FR824464">
    <property type="protein sequence ID" value="CCA26842.1"/>
    <property type="molecule type" value="Genomic_DNA"/>
</dbReference>
<protein>
    <submittedName>
        <fullName evidence="1">AlNc14C421G11527 protein</fullName>
    </submittedName>
</protein>
<gene>
    <name evidence="1" type="primary">AlNc14C421G11527</name>
    <name evidence="1" type="ORF">ALNC14_129860</name>
</gene>
<evidence type="ECO:0000313" key="1">
    <source>
        <dbReference type="EMBL" id="CCA26842.1"/>
    </source>
</evidence>
<dbReference type="AlphaFoldDB" id="F0WZC4"/>
<name>F0WZC4_9STRA</name>
<reference evidence="1" key="1">
    <citation type="journal article" date="2011" name="PLoS Biol.">
        <title>Gene gain and loss during evolution of obligate parasitism in the white rust pathogen of Arabidopsis thaliana.</title>
        <authorList>
            <person name="Kemen E."/>
            <person name="Gardiner A."/>
            <person name="Schultz-Larsen T."/>
            <person name="Kemen A.C."/>
            <person name="Balmuth A.L."/>
            <person name="Robert-Seilaniantz A."/>
            <person name="Bailey K."/>
            <person name="Holub E."/>
            <person name="Studholme D.J."/>
            <person name="Maclean D."/>
            <person name="Jones J.D."/>
        </authorList>
    </citation>
    <scope>NUCLEOTIDE SEQUENCE</scope>
</reference>
<organism evidence="1">
    <name type="scientific">Albugo laibachii Nc14</name>
    <dbReference type="NCBI Taxonomy" id="890382"/>
    <lineage>
        <taxon>Eukaryota</taxon>
        <taxon>Sar</taxon>
        <taxon>Stramenopiles</taxon>
        <taxon>Oomycota</taxon>
        <taxon>Peronosporomycetes</taxon>
        <taxon>Albuginales</taxon>
        <taxon>Albuginaceae</taxon>
        <taxon>Albugo</taxon>
    </lineage>
</organism>